<proteinExistence type="predicted"/>
<feature type="coiled-coil region" evidence="1">
    <location>
        <begin position="5"/>
        <end position="87"/>
    </location>
</feature>
<dbReference type="EMBL" id="CP151767">
    <property type="protein sequence ID" value="WZU68258.1"/>
    <property type="molecule type" value="Genomic_DNA"/>
</dbReference>
<protein>
    <submittedName>
        <fullName evidence="3">Uncharacterized protein</fullName>
    </submittedName>
</protein>
<dbReference type="RefSeq" id="WP_342077550.1">
    <property type="nucleotide sequence ID" value="NZ_CP151767.2"/>
</dbReference>
<evidence type="ECO:0000313" key="4">
    <source>
        <dbReference type="Proteomes" id="UP001470809"/>
    </source>
</evidence>
<feature type="transmembrane region" description="Helical" evidence="2">
    <location>
        <begin position="99"/>
        <end position="119"/>
    </location>
</feature>
<keyword evidence="4" id="KW-1185">Reference proteome</keyword>
<evidence type="ECO:0000256" key="2">
    <source>
        <dbReference type="SAM" id="Phobius"/>
    </source>
</evidence>
<gene>
    <name evidence="3" type="ORF">AABB31_04875</name>
</gene>
<evidence type="ECO:0000256" key="1">
    <source>
        <dbReference type="SAM" id="Coils"/>
    </source>
</evidence>
<keyword evidence="1" id="KW-0175">Coiled coil</keyword>
<accession>A0AAN0MEG7</accession>
<dbReference type="Proteomes" id="UP001470809">
    <property type="component" value="Chromosome"/>
</dbReference>
<sequence length="256" mass="28608">MNTLLQNLQAKVETQSHATEEQTQQLLNDFEQRLSQALNAALRKIDHDMRALERQSGSIYDRTTHQIEAQASKIRDATAALEQSRKEWRTVTWKTMLPTYLAGVFLTSWVLLMAVQLTFPEQPSRIETPGVATFGLEGTRVTHGLGGLVQVVNLPPGVTLANCPVPNLGGGEICVKTARTRQAMSRHQLTPFETAFLRAVEDLNATFEEGLKRASASPKELVNLQNAFERFTGDLEKRLSGLEQRQEELRQLLETG</sequence>
<dbReference type="KEGG" id="yrh:AABB31_04875"/>
<name>A0AAN0MEG7_9RHOB</name>
<organism evidence="3 4">
    <name type="scientific">Yoonia rhodophyticola</name>
    <dbReference type="NCBI Taxonomy" id="3137370"/>
    <lineage>
        <taxon>Bacteria</taxon>
        <taxon>Pseudomonadati</taxon>
        <taxon>Pseudomonadota</taxon>
        <taxon>Alphaproteobacteria</taxon>
        <taxon>Rhodobacterales</taxon>
        <taxon>Paracoccaceae</taxon>
        <taxon>Yoonia</taxon>
    </lineage>
</organism>
<dbReference type="AlphaFoldDB" id="A0AAN0MEG7"/>
<reference evidence="4" key="1">
    <citation type="submission" date="2024-04" db="EMBL/GenBank/DDBJ databases">
        <title>Phylogenomic analyses of a clade within the roseobacter group suggest taxonomic reassignments of species of the genera Aestuariivita, Citreicella, Loktanella, Nautella, Pelagibaca, Ruegeria, Thalassobius, Thiobacimonas and Tropicibacter, and the proposal o.</title>
        <authorList>
            <person name="Jeon C.O."/>
        </authorList>
    </citation>
    <scope>NUCLEOTIDE SEQUENCE [LARGE SCALE GENOMIC DNA]</scope>
    <source>
        <strain evidence="4">SS1-5</strain>
    </source>
</reference>
<keyword evidence="2" id="KW-0812">Transmembrane</keyword>
<reference evidence="3 4" key="2">
    <citation type="submission" date="2024-08" db="EMBL/GenBank/DDBJ databases">
        <title>Phylogenomic analyses of a clade within the roseobacter group suggest taxonomic reassignments of species of the genera Aestuariivita, Citreicella, Loktanella, Nautella, Pelagibaca, Ruegeria, Thalassobius, Thiobacimonas and Tropicibacter, and the proposal o.</title>
        <authorList>
            <person name="Jeon C.O."/>
        </authorList>
    </citation>
    <scope>NUCLEOTIDE SEQUENCE [LARGE SCALE GENOMIC DNA]</scope>
    <source>
        <strain evidence="3 4">SS1-5</strain>
    </source>
</reference>
<evidence type="ECO:0000313" key="3">
    <source>
        <dbReference type="EMBL" id="WZU68258.1"/>
    </source>
</evidence>
<keyword evidence="2" id="KW-1133">Transmembrane helix</keyword>
<keyword evidence="2" id="KW-0472">Membrane</keyword>